<evidence type="ECO:0000256" key="4">
    <source>
        <dbReference type="ARBA" id="ARBA00022723"/>
    </source>
</evidence>
<dbReference type="Pfam" id="PF01568">
    <property type="entry name" value="Molydop_binding"/>
    <property type="match status" value="1"/>
</dbReference>
<dbReference type="GO" id="GO:0016020">
    <property type="term" value="C:membrane"/>
    <property type="evidence" value="ECO:0007669"/>
    <property type="project" value="TreeGrafter"/>
</dbReference>
<dbReference type="OrthoDB" id="9810782at2"/>
<dbReference type="EC" id="1.7.7.2" evidence="9"/>
<dbReference type="PROSITE" id="PS51669">
    <property type="entry name" value="4FE4S_MOW_BIS_MGD"/>
    <property type="match status" value="1"/>
</dbReference>
<dbReference type="GO" id="GO:0043546">
    <property type="term" value="F:molybdopterin cofactor binding"/>
    <property type="evidence" value="ECO:0007669"/>
    <property type="project" value="InterPro"/>
</dbReference>
<keyword evidence="4" id="KW-0479">Metal-binding</keyword>
<evidence type="ECO:0000313" key="10">
    <source>
        <dbReference type="Proteomes" id="UP000000753"/>
    </source>
</evidence>
<evidence type="ECO:0000313" key="9">
    <source>
        <dbReference type="EMBL" id="ACJ29648.1"/>
    </source>
</evidence>
<dbReference type="InterPro" id="IPR050123">
    <property type="entry name" value="Prok_molybdopt-oxidoreductase"/>
</dbReference>
<dbReference type="PANTHER" id="PTHR43105:SF9">
    <property type="entry name" value="NADPH-FE(3+) OXIDOREDUCTASE SUBUNIT ALPHA"/>
    <property type="match status" value="1"/>
</dbReference>
<dbReference type="InterPro" id="IPR006656">
    <property type="entry name" value="Mopterin_OxRdtase"/>
</dbReference>
<dbReference type="AlphaFoldDB" id="B8CQX6"/>
<evidence type="ECO:0000256" key="6">
    <source>
        <dbReference type="ARBA" id="ARBA00023004"/>
    </source>
</evidence>
<name>B8CQX6_SHEPW</name>
<keyword evidence="7" id="KW-0411">Iron-sulfur</keyword>
<keyword evidence="6" id="KW-0408">Iron</keyword>
<dbReference type="GO" id="GO:0046872">
    <property type="term" value="F:metal ion binding"/>
    <property type="evidence" value="ECO:0007669"/>
    <property type="project" value="UniProtKB-KW"/>
</dbReference>
<dbReference type="eggNOG" id="COG0243">
    <property type="taxonomic scope" value="Bacteria"/>
</dbReference>
<dbReference type="InterPro" id="IPR027467">
    <property type="entry name" value="MopterinOxRdtase_cofactor_BS"/>
</dbReference>
<dbReference type="Gene3D" id="2.20.25.90">
    <property type="entry name" value="ADC-like domains"/>
    <property type="match status" value="1"/>
</dbReference>
<dbReference type="GO" id="GO:0051539">
    <property type="term" value="F:4 iron, 4 sulfur cluster binding"/>
    <property type="evidence" value="ECO:0007669"/>
    <property type="project" value="UniProtKB-KW"/>
</dbReference>
<dbReference type="InterPro" id="IPR041854">
    <property type="entry name" value="BFD-like_2Fe2S-bd_dom_sf"/>
</dbReference>
<dbReference type="Pfam" id="PF00384">
    <property type="entry name" value="Molybdopterin"/>
    <property type="match status" value="1"/>
</dbReference>
<dbReference type="InterPro" id="IPR006657">
    <property type="entry name" value="MoPterin_dinucl-bd_dom"/>
</dbReference>
<dbReference type="GO" id="GO:1990204">
    <property type="term" value="C:oxidoreductase complex"/>
    <property type="evidence" value="ECO:0007669"/>
    <property type="project" value="UniProtKB-ARBA"/>
</dbReference>
<dbReference type="InterPro" id="IPR006963">
    <property type="entry name" value="Mopterin_OxRdtase_4Fe-4S_dom"/>
</dbReference>
<evidence type="ECO:0000259" key="8">
    <source>
        <dbReference type="PROSITE" id="PS51669"/>
    </source>
</evidence>
<dbReference type="PROSITE" id="PS00551">
    <property type="entry name" value="MOLYBDOPTERIN_PROK_1"/>
    <property type="match status" value="1"/>
</dbReference>
<organism evidence="9 10">
    <name type="scientific">Shewanella piezotolerans (strain WP3 / JCM 13877)</name>
    <dbReference type="NCBI Taxonomy" id="225849"/>
    <lineage>
        <taxon>Bacteria</taxon>
        <taxon>Pseudomonadati</taxon>
        <taxon>Pseudomonadota</taxon>
        <taxon>Gammaproteobacteria</taxon>
        <taxon>Alteromonadales</taxon>
        <taxon>Shewanellaceae</taxon>
        <taxon>Shewanella</taxon>
    </lineage>
</organism>
<proteinExistence type="predicted"/>
<dbReference type="Gene3D" id="1.10.10.1100">
    <property type="entry name" value="BFD-like [2Fe-2S]-binding domain"/>
    <property type="match status" value="1"/>
</dbReference>
<evidence type="ECO:0000256" key="7">
    <source>
        <dbReference type="ARBA" id="ARBA00023014"/>
    </source>
</evidence>
<evidence type="ECO:0000256" key="2">
    <source>
        <dbReference type="ARBA" id="ARBA00022485"/>
    </source>
</evidence>
<dbReference type="EC" id="1.7.99.4" evidence="9"/>
<dbReference type="Pfam" id="PF04879">
    <property type="entry name" value="Molybdop_Fe4S4"/>
    <property type="match status" value="1"/>
</dbReference>
<evidence type="ECO:0000256" key="1">
    <source>
        <dbReference type="ARBA" id="ARBA00001942"/>
    </source>
</evidence>
<dbReference type="PANTHER" id="PTHR43105">
    <property type="entry name" value="RESPIRATORY NITRATE REDUCTASE"/>
    <property type="match status" value="1"/>
</dbReference>
<dbReference type="InterPro" id="IPR009010">
    <property type="entry name" value="Asp_de-COase-like_dom_sf"/>
</dbReference>
<keyword evidence="3" id="KW-0500">Molybdenum</keyword>
<dbReference type="HOGENOM" id="CLU_000422_13_4_6"/>
<dbReference type="SUPFAM" id="SSF50692">
    <property type="entry name" value="ADC-like"/>
    <property type="match status" value="1"/>
</dbReference>
<evidence type="ECO:0000256" key="3">
    <source>
        <dbReference type="ARBA" id="ARBA00022505"/>
    </source>
</evidence>
<dbReference type="GO" id="GO:0045333">
    <property type="term" value="P:cellular respiration"/>
    <property type="evidence" value="ECO:0007669"/>
    <property type="project" value="UniProtKB-ARBA"/>
</dbReference>
<feature type="domain" description="4Fe-4S Mo/W bis-MGD-type" evidence="8">
    <location>
        <begin position="1"/>
        <end position="66"/>
    </location>
</feature>
<reference evidence="9 10" key="1">
    <citation type="journal article" date="2008" name="PLoS ONE">
        <title>Environmental adaptation: genomic analysis of the piezotolerant and psychrotolerant deep-sea iron reducing bacterium Shewanella piezotolerans WP3.</title>
        <authorList>
            <person name="Wang F."/>
            <person name="Wang J."/>
            <person name="Jian H."/>
            <person name="Zhang B."/>
            <person name="Li S."/>
            <person name="Wang F."/>
            <person name="Zeng X."/>
            <person name="Gao L."/>
            <person name="Bartlett D.H."/>
            <person name="Yu J."/>
            <person name="Hu S."/>
            <person name="Xiao X."/>
        </authorList>
    </citation>
    <scope>NUCLEOTIDE SEQUENCE [LARGE SCALE GENOMIC DNA]</scope>
    <source>
        <strain evidence="10">WP3 / JCM 13877</strain>
    </source>
</reference>
<dbReference type="Gene3D" id="3.40.50.740">
    <property type="match status" value="1"/>
</dbReference>
<keyword evidence="2" id="KW-0004">4Fe-4S</keyword>
<dbReference type="STRING" id="225849.swp_2922"/>
<dbReference type="SUPFAM" id="SSF53706">
    <property type="entry name" value="Formate dehydrogenase/DMSO reductase, domains 1-3"/>
    <property type="match status" value="1"/>
</dbReference>
<gene>
    <name evidence="9" type="ordered locus">swp_2922</name>
</gene>
<evidence type="ECO:0000256" key="5">
    <source>
        <dbReference type="ARBA" id="ARBA00023002"/>
    </source>
</evidence>
<dbReference type="CDD" id="cd02754">
    <property type="entry name" value="MopB_Nitrate-R-NapA-like"/>
    <property type="match status" value="1"/>
</dbReference>
<keyword evidence="10" id="KW-1185">Reference proteome</keyword>
<comment type="cofactor">
    <cofactor evidence="1">
        <name>Mo-bis(molybdopterin guanine dinucleotide)</name>
        <dbReference type="ChEBI" id="CHEBI:60539"/>
    </cofactor>
</comment>
<dbReference type="GO" id="GO:0047889">
    <property type="term" value="F:ferredoxin-nitrate reductase activity"/>
    <property type="evidence" value="ECO:0007669"/>
    <property type="project" value="UniProtKB-EC"/>
</dbReference>
<keyword evidence="5 9" id="KW-0560">Oxidoreductase</keyword>
<dbReference type="Proteomes" id="UP000000753">
    <property type="component" value="Chromosome"/>
</dbReference>
<dbReference type="KEGG" id="swp:swp_2922"/>
<sequence length="921" mass="100552">MPSCKTTCAYCGVGCGIRVEKVFKEQAKHSSLKQFFTVSGDVEHPANAGDLCGKGLALIDSLNLPNKLLYPRMQKNTVNNQNISWNTAISEIAIKLKSTLVKYGPESIAFYLSGQLLTEDYYVANKLAKGFLGTANVDTNSRLCMSSAVSAHIRAFGEDVVPGCYEDLQLAEVVVLVGANTAWTHPILFKKIMAARAEHGTQLVVIDPRVTATASQADLHLQLTPGSDLHLFNGLLSAIASNHKTNCQYIEHCTEGFEQALRTAQQNSLTVADVAEHTGLEVDKITEFYSLYLQNKRVVTASSQGVNQSLLGTNTSNAIINCHLALGDIGQAGCGPLSLTGQPNAMGGREVGGLATQLACHLGFSDEERQLIAQYWRTDKLPKSKGQTATEMFAAMASGKIKAVWILGTNPVVSLPDTQLVKKALSECDFVVVSDITADTDTAQYADILLPAQGWSEKSGTVTNSERTISRQRRFAQPQGDSKADWWALCEVAKALGFDSEFDFKNSAEIFKEYAQLSASVKQHFPQKQFSIAGLANLTPSQYQHLVPTQWPIDDIDAMGQKNKRLFDDGVFATPTGKAQFVETPFTSAIAPHTFDDGSLNVEKVRLNSGRTRDQWHTMTKTGHIAKLAAADYQPELRLNVSTSIKNRLVEGEFAGFVCDNLTAPLIARVVIDQSIQSNSAFLSMHWSSQFSKSGGVNSVISVAVDPHSKQPGFKNQWVQIKPIKVVEQGIEWGQPLVDSKRLYWDVKQQLQGGFCRHIAADEGFSQPLLELDTTQCSSSASANSHVMQWKHQNKLVTCFVNKGRLKTLVIAATEQLDVDSDAIQVLINQLFNADSIKKLHQILRAGRSQIVCACTGVTQCDIESQMNMELSMGVDNAASLIEKIQQTLKCSAVCGSCLNQVKDIADAVIVQKQRPNREVA</sequence>
<protein>
    <submittedName>
        <fullName evidence="9">Molybdopterin oxidoreductase:Molydopterin dinucleotide-binding region:Molybdopterin oxidoreductase Fe4S4 region</fullName>
        <ecNumber evidence="9">1.7.7.2</ecNumber>
        <ecNumber evidence="9">1.7.99.4</ecNumber>
    </submittedName>
</protein>
<dbReference type="RefSeq" id="WP_020913002.1">
    <property type="nucleotide sequence ID" value="NC_011566.1"/>
</dbReference>
<dbReference type="EMBL" id="CP000472">
    <property type="protein sequence ID" value="ACJ29648.1"/>
    <property type="molecule type" value="Genomic_DNA"/>
</dbReference>
<dbReference type="Gene3D" id="2.40.40.20">
    <property type="match status" value="1"/>
</dbReference>
<accession>B8CQX6</accession>
<dbReference type="Gene3D" id="3.40.228.10">
    <property type="entry name" value="Dimethylsulfoxide Reductase, domain 2"/>
    <property type="match status" value="1"/>
</dbReference>
<dbReference type="SMART" id="SM00926">
    <property type="entry name" value="Molybdop_Fe4S4"/>
    <property type="match status" value="1"/>
</dbReference>